<reference evidence="2" key="1">
    <citation type="journal article" date="2021" name="PeerJ">
        <title>Extensive microbial diversity within the chicken gut microbiome revealed by metagenomics and culture.</title>
        <authorList>
            <person name="Gilroy R."/>
            <person name="Ravi A."/>
            <person name="Getino M."/>
            <person name="Pursley I."/>
            <person name="Horton D.L."/>
            <person name="Alikhan N.F."/>
            <person name="Baker D."/>
            <person name="Gharbi K."/>
            <person name="Hall N."/>
            <person name="Watson M."/>
            <person name="Adriaenssens E.M."/>
            <person name="Foster-Nyarko E."/>
            <person name="Jarju S."/>
            <person name="Secka A."/>
            <person name="Antonio M."/>
            <person name="Oren A."/>
            <person name="Chaudhuri R.R."/>
            <person name="La Ragione R."/>
            <person name="Hildebrand F."/>
            <person name="Pallen M.J."/>
        </authorList>
    </citation>
    <scope>NUCLEOTIDE SEQUENCE</scope>
    <source>
        <strain evidence="2">ChiGjej4B4-7305</strain>
    </source>
</reference>
<dbReference type="EMBL" id="DXBY01000239">
    <property type="protein sequence ID" value="HIZ36858.1"/>
    <property type="molecule type" value="Genomic_DNA"/>
</dbReference>
<dbReference type="AlphaFoldDB" id="A0A9D2EG65"/>
<name>A0A9D2EG65_9MICO</name>
<comment type="caution">
    <text evidence="2">The sequence shown here is derived from an EMBL/GenBank/DDBJ whole genome shotgun (WGS) entry which is preliminary data.</text>
</comment>
<organism evidence="2 3">
    <name type="scientific">Candidatus Ruania gallistercoris</name>
    <dbReference type="NCBI Taxonomy" id="2838746"/>
    <lineage>
        <taxon>Bacteria</taxon>
        <taxon>Bacillati</taxon>
        <taxon>Actinomycetota</taxon>
        <taxon>Actinomycetes</taxon>
        <taxon>Micrococcales</taxon>
        <taxon>Ruaniaceae</taxon>
        <taxon>Ruania</taxon>
    </lineage>
</organism>
<keyword evidence="1" id="KW-0472">Membrane</keyword>
<protein>
    <submittedName>
        <fullName evidence="2">MFS transporter</fullName>
    </submittedName>
</protein>
<feature type="non-terminal residue" evidence="2">
    <location>
        <position position="61"/>
    </location>
</feature>
<evidence type="ECO:0000256" key="1">
    <source>
        <dbReference type="SAM" id="Phobius"/>
    </source>
</evidence>
<evidence type="ECO:0000313" key="3">
    <source>
        <dbReference type="Proteomes" id="UP000824037"/>
    </source>
</evidence>
<reference evidence="2" key="2">
    <citation type="submission" date="2021-04" db="EMBL/GenBank/DDBJ databases">
        <authorList>
            <person name="Gilroy R."/>
        </authorList>
    </citation>
    <scope>NUCLEOTIDE SEQUENCE</scope>
    <source>
        <strain evidence="2">ChiGjej4B4-7305</strain>
    </source>
</reference>
<proteinExistence type="predicted"/>
<accession>A0A9D2EG65</accession>
<keyword evidence="1" id="KW-0812">Transmembrane</keyword>
<feature type="transmembrane region" description="Helical" evidence="1">
    <location>
        <begin position="40"/>
        <end position="60"/>
    </location>
</feature>
<evidence type="ECO:0000313" key="2">
    <source>
        <dbReference type="EMBL" id="HIZ36858.1"/>
    </source>
</evidence>
<gene>
    <name evidence="2" type="ORF">H9815_13875</name>
</gene>
<dbReference type="Pfam" id="PF13347">
    <property type="entry name" value="MFS_2"/>
    <property type="match status" value="1"/>
</dbReference>
<dbReference type="Proteomes" id="UP000824037">
    <property type="component" value="Unassembled WGS sequence"/>
</dbReference>
<keyword evidence="1" id="KW-1133">Transmembrane helix</keyword>
<sequence length="61" mass="6364">MTASATTPKDEFAKIGTKERLSFGAGDLATNIAWGAMSTYIVFFYTDIIGAAAAAIGTIML</sequence>